<organism evidence="12 13">
    <name type="scientific">Streptomyces noursei</name>
    <name type="common">Streptomyces albulus</name>
    <dbReference type="NCBI Taxonomy" id="1971"/>
    <lineage>
        <taxon>Bacteria</taxon>
        <taxon>Bacillati</taxon>
        <taxon>Actinomycetota</taxon>
        <taxon>Actinomycetes</taxon>
        <taxon>Kitasatosporales</taxon>
        <taxon>Streptomycetaceae</taxon>
        <taxon>Streptomyces</taxon>
    </lineage>
</organism>
<dbReference type="EC" id="2.1.1.77" evidence="3"/>
<keyword evidence="7 12" id="KW-0808">Transferase</keyword>
<evidence type="ECO:0000256" key="5">
    <source>
        <dbReference type="ARBA" id="ARBA00022490"/>
    </source>
</evidence>
<dbReference type="GO" id="GO:0032259">
    <property type="term" value="P:methylation"/>
    <property type="evidence" value="ECO:0007669"/>
    <property type="project" value="UniProtKB-KW"/>
</dbReference>
<dbReference type="InterPro" id="IPR000682">
    <property type="entry name" value="PCMT"/>
</dbReference>
<evidence type="ECO:0000256" key="6">
    <source>
        <dbReference type="ARBA" id="ARBA00022603"/>
    </source>
</evidence>
<dbReference type="Pfam" id="PF01135">
    <property type="entry name" value="PCMT"/>
    <property type="match status" value="1"/>
</dbReference>
<evidence type="ECO:0000256" key="3">
    <source>
        <dbReference type="ARBA" id="ARBA00011890"/>
    </source>
</evidence>
<evidence type="ECO:0000256" key="11">
    <source>
        <dbReference type="ARBA" id="ARBA00031350"/>
    </source>
</evidence>
<evidence type="ECO:0000256" key="4">
    <source>
        <dbReference type="ARBA" id="ARBA00013346"/>
    </source>
</evidence>
<evidence type="ECO:0000256" key="8">
    <source>
        <dbReference type="ARBA" id="ARBA00022691"/>
    </source>
</evidence>
<dbReference type="GO" id="GO:0004719">
    <property type="term" value="F:protein-L-isoaspartate (D-aspartate) O-methyltransferase activity"/>
    <property type="evidence" value="ECO:0007669"/>
    <property type="project" value="UniProtKB-EC"/>
</dbReference>
<comment type="subcellular location">
    <subcellularLocation>
        <location evidence="1">Cytoplasm</location>
    </subcellularLocation>
</comment>
<dbReference type="RefSeq" id="WP_016570707.1">
    <property type="nucleotide sequence ID" value="NZ_BHXC01000006.1"/>
</dbReference>
<evidence type="ECO:0000256" key="10">
    <source>
        <dbReference type="ARBA" id="ARBA00031323"/>
    </source>
</evidence>
<dbReference type="AlphaFoldDB" id="A0A401R235"/>
<dbReference type="EMBL" id="BHXC01000006">
    <property type="protein sequence ID" value="GCB91692.1"/>
    <property type="molecule type" value="Genomic_DNA"/>
</dbReference>
<dbReference type="GO" id="GO:0005737">
    <property type="term" value="C:cytoplasm"/>
    <property type="evidence" value="ECO:0007669"/>
    <property type="project" value="UniProtKB-SubCell"/>
</dbReference>
<dbReference type="Proteomes" id="UP000288351">
    <property type="component" value="Unassembled WGS sequence"/>
</dbReference>
<evidence type="ECO:0000256" key="2">
    <source>
        <dbReference type="ARBA" id="ARBA00005369"/>
    </source>
</evidence>
<keyword evidence="6 12" id="KW-0489">Methyltransferase</keyword>
<dbReference type="InterPro" id="IPR029063">
    <property type="entry name" value="SAM-dependent_MTases_sf"/>
</dbReference>
<evidence type="ECO:0000256" key="9">
    <source>
        <dbReference type="ARBA" id="ARBA00030757"/>
    </source>
</evidence>
<dbReference type="Gene3D" id="3.40.50.150">
    <property type="entry name" value="Vaccinia Virus protein VP39"/>
    <property type="match status" value="1"/>
</dbReference>
<dbReference type="CDD" id="cd02440">
    <property type="entry name" value="AdoMet_MTases"/>
    <property type="match status" value="1"/>
</dbReference>
<comment type="caution">
    <text evidence="12">The sequence shown here is derived from an EMBL/GenBank/DDBJ whole genome shotgun (WGS) entry which is preliminary data.</text>
</comment>
<proteinExistence type="inferred from homology"/>
<comment type="similarity">
    <text evidence="2">Belongs to the methyltransferase superfamily. L-isoaspartyl/D-aspartyl protein methyltransferase family.</text>
</comment>
<evidence type="ECO:0000313" key="12">
    <source>
        <dbReference type="EMBL" id="GCB91692.1"/>
    </source>
</evidence>
<gene>
    <name evidence="12" type="primary">pcm_2</name>
    <name evidence="12" type="ORF">SALB_04430</name>
</gene>
<dbReference type="PANTHER" id="PTHR11579:SF0">
    <property type="entry name" value="PROTEIN-L-ISOASPARTATE(D-ASPARTATE) O-METHYLTRANSFERASE"/>
    <property type="match status" value="1"/>
</dbReference>
<evidence type="ECO:0000256" key="1">
    <source>
        <dbReference type="ARBA" id="ARBA00004496"/>
    </source>
</evidence>
<accession>A0A401R235</accession>
<dbReference type="PANTHER" id="PTHR11579">
    <property type="entry name" value="PROTEIN-L-ISOASPARTATE O-METHYLTRANSFERASE"/>
    <property type="match status" value="1"/>
</dbReference>
<keyword evidence="8" id="KW-0949">S-adenosyl-L-methionine</keyword>
<name>A0A401R235_STRNR</name>
<keyword evidence="5" id="KW-0963">Cytoplasm</keyword>
<dbReference type="SUPFAM" id="SSF53335">
    <property type="entry name" value="S-adenosyl-L-methionine-dependent methyltransferases"/>
    <property type="match status" value="1"/>
</dbReference>
<protein>
    <recommendedName>
        <fullName evidence="4">Protein-L-isoaspartate O-methyltransferase</fullName>
        <ecNumber evidence="3">2.1.1.77</ecNumber>
    </recommendedName>
    <alternativeName>
        <fullName evidence="11">L-isoaspartyl protein carboxyl methyltransferase</fullName>
    </alternativeName>
    <alternativeName>
        <fullName evidence="9">Protein L-isoaspartyl methyltransferase</fullName>
    </alternativeName>
    <alternativeName>
        <fullName evidence="10">Protein-beta-aspartate methyltransferase</fullName>
    </alternativeName>
</protein>
<reference evidence="12 13" key="1">
    <citation type="journal article" date="2019" name="Microbiol. Resour. Announc.">
        <title>Draft Genome Sequence of the Most Traditional epsilon-Poly-l-Lysine Producer, Streptomyces albulus NBRC14147.</title>
        <authorList>
            <person name="Yamanaka K."/>
            <person name="Hamano Y."/>
        </authorList>
    </citation>
    <scope>NUCLEOTIDE SEQUENCE [LARGE SCALE GENOMIC DNA]</scope>
    <source>
        <strain evidence="12 13">NBRC 14147</strain>
    </source>
</reference>
<evidence type="ECO:0000313" key="13">
    <source>
        <dbReference type="Proteomes" id="UP000288351"/>
    </source>
</evidence>
<evidence type="ECO:0000256" key="7">
    <source>
        <dbReference type="ARBA" id="ARBA00022679"/>
    </source>
</evidence>
<sequence>MTDAHQERPSRTGLGRALMAAGALSSDWAPAYAAVPRAAFLPDLMWPWDMRVGASVPVSRTDDPEAWYAHADADCPIVTQWDDGDHTGTAPGAVSTSSASMPSVVFRMLRDLDVRPGHRVLEIGTGTGWNAGLLAHRVGPENVVTVEVDGAVATAARAALGRFGSPVEVVHGDGFEGHPAGAPYDRVVATCGLRAVPYAWLAQCRPGGVIVVPWGTHFGNGDAVARLVVSDDGRSAAGRFTGPVEFMKLRAQRLPPVVHRDYVRGSVADGDESATSVAEDAFVVGPFDALRFVLGLRVPRCLQVVGETRDGARPVWLYGLGDRSWACVQFREGRAARVWQHGDRRLWDEAEAAYRWWTARGRPAHDRFGLTVGAGGARAWLERPADSWRL</sequence>